<dbReference type="GO" id="GO:0005634">
    <property type="term" value="C:nucleus"/>
    <property type="evidence" value="ECO:0007669"/>
    <property type="project" value="UniProtKB-SubCell"/>
</dbReference>
<keyword evidence="8" id="KW-0804">Transcription</keyword>
<protein>
    <submittedName>
        <fullName evidence="12">Zinc-finger homeodomain protein</fullName>
    </submittedName>
</protein>
<keyword evidence="2" id="KW-0479">Metal-binding</keyword>
<dbReference type="SUPFAM" id="SSF46689">
    <property type="entry name" value="Homeodomain-like"/>
    <property type="match status" value="1"/>
</dbReference>
<proteinExistence type="predicted"/>
<evidence type="ECO:0000256" key="9">
    <source>
        <dbReference type="ARBA" id="ARBA00023242"/>
    </source>
</evidence>
<dbReference type="GO" id="GO:0008270">
    <property type="term" value="F:zinc ion binding"/>
    <property type="evidence" value="ECO:0007669"/>
    <property type="project" value="UniProtKB-KW"/>
</dbReference>
<feature type="region of interest" description="Disordered" evidence="10">
    <location>
        <begin position="104"/>
        <end position="125"/>
    </location>
</feature>
<comment type="subcellular location">
    <subcellularLocation>
        <location evidence="1">Nucleus</location>
    </subcellularLocation>
</comment>
<keyword evidence="13" id="KW-1185">Reference proteome</keyword>
<gene>
    <name evidence="12" type="ORF">O6P43_031496</name>
</gene>
<evidence type="ECO:0000256" key="10">
    <source>
        <dbReference type="SAM" id="MobiDB-lite"/>
    </source>
</evidence>
<keyword evidence="5" id="KW-0805">Transcription regulation</keyword>
<evidence type="ECO:0000256" key="5">
    <source>
        <dbReference type="ARBA" id="ARBA00023015"/>
    </source>
</evidence>
<accession>A0AAD7KVK2</accession>
<evidence type="ECO:0000256" key="7">
    <source>
        <dbReference type="ARBA" id="ARBA00023155"/>
    </source>
</evidence>
<evidence type="ECO:0000256" key="4">
    <source>
        <dbReference type="ARBA" id="ARBA00022833"/>
    </source>
</evidence>
<name>A0AAD7KVK2_QUISA</name>
<dbReference type="GO" id="GO:0050793">
    <property type="term" value="P:regulation of developmental process"/>
    <property type="evidence" value="ECO:0007669"/>
    <property type="project" value="TreeGrafter"/>
</dbReference>
<dbReference type="PROSITE" id="PS51523">
    <property type="entry name" value="ZF_HD_DIMER"/>
    <property type="match status" value="1"/>
</dbReference>
<dbReference type="GO" id="GO:0000976">
    <property type="term" value="F:transcription cis-regulatory region binding"/>
    <property type="evidence" value="ECO:0007669"/>
    <property type="project" value="TreeGrafter"/>
</dbReference>
<dbReference type="KEGG" id="qsa:O6P43_031496"/>
<dbReference type="AlphaFoldDB" id="A0AAD7KVK2"/>
<dbReference type="NCBIfam" id="TIGR01566">
    <property type="entry name" value="ZF_HD_prot_N"/>
    <property type="match status" value="1"/>
</dbReference>
<comment type="caution">
    <text evidence="12">The sequence shown here is derived from an EMBL/GenBank/DDBJ whole genome shotgun (WGS) entry which is preliminary data.</text>
</comment>
<feature type="compositionally biased region" description="Gly residues" evidence="10">
    <location>
        <begin position="106"/>
        <end position="120"/>
    </location>
</feature>
<organism evidence="12 13">
    <name type="scientific">Quillaja saponaria</name>
    <name type="common">Soap bark tree</name>
    <dbReference type="NCBI Taxonomy" id="32244"/>
    <lineage>
        <taxon>Eukaryota</taxon>
        <taxon>Viridiplantae</taxon>
        <taxon>Streptophyta</taxon>
        <taxon>Embryophyta</taxon>
        <taxon>Tracheophyta</taxon>
        <taxon>Spermatophyta</taxon>
        <taxon>Magnoliopsida</taxon>
        <taxon>eudicotyledons</taxon>
        <taxon>Gunneridae</taxon>
        <taxon>Pentapetalae</taxon>
        <taxon>rosids</taxon>
        <taxon>fabids</taxon>
        <taxon>Fabales</taxon>
        <taxon>Quillajaceae</taxon>
        <taxon>Quillaja</taxon>
    </lineage>
</organism>
<keyword evidence="6 12" id="KW-0238">DNA-binding</keyword>
<evidence type="ECO:0000313" key="12">
    <source>
        <dbReference type="EMBL" id="KAJ7946592.1"/>
    </source>
</evidence>
<evidence type="ECO:0000256" key="6">
    <source>
        <dbReference type="ARBA" id="ARBA00023125"/>
    </source>
</evidence>
<evidence type="ECO:0000259" key="11">
    <source>
        <dbReference type="PROSITE" id="PS51523"/>
    </source>
</evidence>
<dbReference type="InterPro" id="IPR006455">
    <property type="entry name" value="Homeodomain_ZF_HD"/>
</dbReference>
<dbReference type="PANTHER" id="PTHR31948:SF171">
    <property type="entry name" value="HOMEOBOX DOMAIN-CONTAINING PROTEIN"/>
    <property type="match status" value="1"/>
</dbReference>
<keyword evidence="3 12" id="KW-0863">Zinc-finger</keyword>
<reference evidence="12" key="1">
    <citation type="journal article" date="2023" name="Science">
        <title>Elucidation of the pathway for biosynthesis of saponin adjuvants from the soapbark tree.</title>
        <authorList>
            <person name="Reed J."/>
            <person name="Orme A."/>
            <person name="El-Demerdash A."/>
            <person name="Owen C."/>
            <person name="Martin L.B.B."/>
            <person name="Misra R.C."/>
            <person name="Kikuchi S."/>
            <person name="Rejzek M."/>
            <person name="Martin A.C."/>
            <person name="Harkess A."/>
            <person name="Leebens-Mack J."/>
            <person name="Louveau T."/>
            <person name="Stephenson M.J."/>
            <person name="Osbourn A."/>
        </authorList>
    </citation>
    <scope>NUCLEOTIDE SEQUENCE</scope>
    <source>
        <strain evidence="12">S10</strain>
    </source>
</reference>
<keyword evidence="4" id="KW-0862">Zinc</keyword>
<keyword evidence="9" id="KW-0539">Nucleus</keyword>
<dbReference type="InterPro" id="IPR009057">
    <property type="entry name" value="Homeodomain-like_sf"/>
</dbReference>
<evidence type="ECO:0000256" key="3">
    <source>
        <dbReference type="ARBA" id="ARBA00022771"/>
    </source>
</evidence>
<evidence type="ECO:0000256" key="1">
    <source>
        <dbReference type="ARBA" id="ARBA00004123"/>
    </source>
</evidence>
<feature type="domain" description="ZF-HD dimerization-type" evidence="11">
    <location>
        <begin position="21"/>
        <end position="71"/>
    </location>
</feature>
<dbReference type="EMBL" id="JARAOO010000013">
    <property type="protein sequence ID" value="KAJ7946592.1"/>
    <property type="molecule type" value="Genomic_DNA"/>
</dbReference>
<dbReference type="GO" id="GO:0003700">
    <property type="term" value="F:DNA-binding transcription factor activity"/>
    <property type="evidence" value="ECO:0007669"/>
    <property type="project" value="TreeGrafter"/>
</dbReference>
<dbReference type="Gene3D" id="1.10.10.60">
    <property type="entry name" value="Homeodomain-like"/>
    <property type="match status" value="1"/>
</dbReference>
<evidence type="ECO:0000313" key="13">
    <source>
        <dbReference type="Proteomes" id="UP001163823"/>
    </source>
</evidence>
<dbReference type="NCBIfam" id="TIGR01565">
    <property type="entry name" value="homeo_ZF_HD"/>
    <property type="match status" value="1"/>
</dbReference>
<evidence type="ECO:0000256" key="8">
    <source>
        <dbReference type="ARBA" id="ARBA00023163"/>
    </source>
</evidence>
<evidence type="ECO:0000256" key="2">
    <source>
        <dbReference type="ARBA" id="ARBA00022723"/>
    </source>
</evidence>
<sequence>MPKSPTPISSVPATFEQIMVFKECRRNYGVALGNFSLDGCLEFLKAGHEDGTKEALTCAACGCHRNFHRPEIIYTPIFHVNTFVNNVAPVPVPAPALAAIQQANHSGGGGQQAGGCGGGVRRTEPGLAPRIKRKKTMFTDEQKTRLAAFATRLGWKYQRHEHQAIEDFCEELGIERRVFMVWLRNNRRQIGDQNAGTSGGAAV</sequence>
<dbReference type="InterPro" id="IPR006456">
    <property type="entry name" value="ZF_HD_homeobox_Cys/His_dimer"/>
</dbReference>
<dbReference type="Proteomes" id="UP001163823">
    <property type="component" value="Chromosome 13"/>
</dbReference>
<dbReference type="Pfam" id="PF04770">
    <property type="entry name" value="ZF-HD_dimer"/>
    <property type="match status" value="1"/>
</dbReference>
<dbReference type="PANTHER" id="PTHR31948">
    <property type="entry name" value="ZINC-FINGER HOMEODOMAIN PROTEIN 2"/>
    <property type="match status" value="1"/>
</dbReference>
<keyword evidence="7 12" id="KW-0371">Homeobox</keyword>